<evidence type="ECO:0000313" key="3">
    <source>
        <dbReference type="Proteomes" id="UP001596012"/>
    </source>
</evidence>
<gene>
    <name evidence="2" type="ORF">ACFPH6_06900</name>
</gene>
<reference evidence="3" key="1">
    <citation type="journal article" date="2019" name="Int. J. Syst. Evol. Microbiol.">
        <title>The Global Catalogue of Microorganisms (GCM) 10K type strain sequencing project: providing services to taxonomists for standard genome sequencing and annotation.</title>
        <authorList>
            <consortium name="The Broad Institute Genomics Platform"/>
            <consortium name="The Broad Institute Genome Sequencing Center for Infectious Disease"/>
            <person name="Wu L."/>
            <person name="Ma J."/>
        </authorList>
    </citation>
    <scope>NUCLEOTIDE SEQUENCE [LARGE SCALE GENOMIC DNA]</scope>
    <source>
        <strain evidence="3">DT43</strain>
    </source>
</reference>
<accession>A0ABV8YJ11</accession>
<keyword evidence="3" id="KW-1185">Reference proteome</keyword>
<feature type="domain" description="Transposase Helix-turn-helix" evidence="1">
    <location>
        <begin position="52"/>
        <end position="101"/>
    </location>
</feature>
<sequence length="138" mass="14777">MADRLPTEITHTYREFRARRLVGDRSVQCSPASPRPATGRTPQADRLPLAALTSGRQALLVLAHLRCGDTYASLAAGFGIGVATAYRYVREAVEILAELAPSLAHAVRAASRLVFVILVQAVLVLHHVTARGGKGLRG</sequence>
<dbReference type="Pfam" id="PF13613">
    <property type="entry name" value="HTH_Tnp_4"/>
    <property type="match status" value="1"/>
</dbReference>
<proteinExistence type="predicted"/>
<comment type="caution">
    <text evidence="2">The sequence shown here is derived from an EMBL/GenBank/DDBJ whole genome shotgun (WGS) entry which is preliminary data.</text>
</comment>
<dbReference type="Proteomes" id="UP001596012">
    <property type="component" value="Unassembled WGS sequence"/>
</dbReference>
<organism evidence="2 3">
    <name type="scientific">Streptomyces xiangluensis</name>
    <dbReference type="NCBI Taxonomy" id="2665720"/>
    <lineage>
        <taxon>Bacteria</taxon>
        <taxon>Bacillati</taxon>
        <taxon>Actinomycetota</taxon>
        <taxon>Actinomycetes</taxon>
        <taxon>Kitasatosporales</taxon>
        <taxon>Streptomycetaceae</taxon>
        <taxon>Streptomyces</taxon>
    </lineage>
</organism>
<name>A0ABV8YJ11_9ACTN</name>
<evidence type="ECO:0000259" key="1">
    <source>
        <dbReference type="Pfam" id="PF13613"/>
    </source>
</evidence>
<dbReference type="EMBL" id="JBHSFG010000013">
    <property type="protein sequence ID" value="MFC4464295.1"/>
    <property type="molecule type" value="Genomic_DNA"/>
</dbReference>
<dbReference type="InterPro" id="IPR027805">
    <property type="entry name" value="Transposase_HTH_dom"/>
</dbReference>
<evidence type="ECO:0000313" key="2">
    <source>
        <dbReference type="EMBL" id="MFC4464295.1"/>
    </source>
</evidence>
<protein>
    <submittedName>
        <fullName evidence="2">Transposase family protein</fullName>
    </submittedName>
</protein>
<dbReference type="RefSeq" id="WP_386339292.1">
    <property type="nucleotide sequence ID" value="NZ_JBHSFG010000013.1"/>
</dbReference>